<dbReference type="PANTHER" id="PTHR23501:SF50">
    <property type="entry name" value="MFS SIDEROCHROME IRON TRANSPORTER MIRB (AFU_ORTHOLOGUE AFUA_3G03640)-RELATED"/>
    <property type="match status" value="1"/>
</dbReference>
<keyword evidence="14" id="KW-1185">Reference proteome</keyword>
<evidence type="ECO:0000256" key="2">
    <source>
        <dbReference type="ARBA" id="ARBA00008335"/>
    </source>
</evidence>
<name>A0A395SQ33_FUSSP</name>
<comment type="caution">
    <text evidence="13">The sequence shown here is derived from an EMBL/GenBank/DDBJ whole genome shotgun (WGS) entry which is preliminary data.</text>
</comment>
<keyword evidence="5 11" id="KW-0812">Transmembrane</keyword>
<dbReference type="GO" id="GO:0010106">
    <property type="term" value="P:cellular response to iron ion starvation"/>
    <property type="evidence" value="ECO:0007669"/>
    <property type="project" value="UniProtKB-ARBA"/>
</dbReference>
<feature type="transmembrane region" description="Helical" evidence="11">
    <location>
        <begin position="446"/>
        <end position="468"/>
    </location>
</feature>
<dbReference type="InterPro" id="IPR011701">
    <property type="entry name" value="MFS"/>
</dbReference>
<evidence type="ECO:0000313" key="14">
    <source>
        <dbReference type="Proteomes" id="UP000266152"/>
    </source>
</evidence>
<evidence type="ECO:0000256" key="4">
    <source>
        <dbReference type="ARBA" id="ARBA00022496"/>
    </source>
</evidence>
<feature type="transmembrane region" description="Helical" evidence="11">
    <location>
        <begin position="392"/>
        <end position="412"/>
    </location>
</feature>
<feature type="transmembrane region" description="Helical" evidence="11">
    <location>
        <begin position="73"/>
        <end position="91"/>
    </location>
</feature>
<comment type="subcellular location">
    <subcellularLocation>
        <location evidence="1">Membrane</location>
        <topology evidence="1">Multi-pass membrane protein</topology>
    </subcellularLocation>
</comment>
<evidence type="ECO:0000256" key="1">
    <source>
        <dbReference type="ARBA" id="ARBA00004141"/>
    </source>
</evidence>
<evidence type="ECO:0000256" key="9">
    <source>
        <dbReference type="ARBA" id="ARBA00023136"/>
    </source>
</evidence>
<dbReference type="InterPro" id="IPR036259">
    <property type="entry name" value="MFS_trans_sf"/>
</dbReference>
<keyword evidence="8" id="KW-0406">Ion transport</keyword>
<organism evidence="13 14">
    <name type="scientific">Fusarium sporotrichioides</name>
    <dbReference type="NCBI Taxonomy" id="5514"/>
    <lineage>
        <taxon>Eukaryota</taxon>
        <taxon>Fungi</taxon>
        <taxon>Dikarya</taxon>
        <taxon>Ascomycota</taxon>
        <taxon>Pezizomycotina</taxon>
        <taxon>Sordariomycetes</taxon>
        <taxon>Hypocreomycetidae</taxon>
        <taxon>Hypocreales</taxon>
        <taxon>Nectriaceae</taxon>
        <taxon>Fusarium</taxon>
    </lineage>
</organism>
<keyword evidence="3" id="KW-0813">Transport</keyword>
<evidence type="ECO:0000313" key="13">
    <source>
        <dbReference type="EMBL" id="RGP74574.1"/>
    </source>
</evidence>
<dbReference type="SUPFAM" id="SSF103473">
    <property type="entry name" value="MFS general substrate transporter"/>
    <property type="match status" value="2"/>
</dbReference>
<keyword evidence="4" id="KW-0410">Iron transport</keyword>
<evidence type="ECO:0000256" key="3">
    <source>
        <dbReference type="ARBA" id="ARBA00022448"/>
    </source>
</evidence>
<sequence>MGVLDKVHLTLGRKGNEGAAAEQPVTITTSVNEKDQEAGVFPDDGSNSDAVTENAQHGVQTVEATTLAWSKKALAGVFVFMWLIYLVNGFQSQINYTLIPYASSEWESHSLIPVIGVVANCMTAAVYIPLSKILDLWGRAEGFLLMVLFATIGMIMMAASHNLPTYCAAYVFWQVGWSGLTYSIDVITADSTQLKNRGLAYAFTSSPYMITAFAGPKSAEAFLLNGDQWRWGFGTFSIVLPVVAAPLYALLRYNLQKAKKQGLLVHESSGRSVMESIKWGLIEFDAAGAFLFAAGLVIFLLPFSIASMAPQGWETPYIIAMIVLGIVLLVIFGLYERFVAPKPFLRFDILVSRTVIGVCLLDFIYMIAYYCWNSYFTSFLQVVNNLPPSEAGYVSNTFEIVSGILLFIVGYAMHKTGRFKWILCVGIPLYIFAQGLMIHFRQPGQSIGYLVMCEVFISIAGATFILCMQVGILAAVEHQYVAAALATLSVTGNIGAAVGGTISAAIWTNTFQEKLFEYLPASAQEDAVLISGDLDSQLAYEMGSPERLAIQKAYGYGQARMLGAGTGIMAIALVSLFLIKNYDLRKIKQTKGTVF</sequence>
<feature type="transmembrane region" description="Helical" evidence="11">
    <location>
        <begin position="281"/>
        <end position="305"/>
    </location>
</feature>
<dbReference type="EMBL" id="PXOF01000020">
    <property type="protein sequence ID" value="RGP74574.1"/>
    <property type="molecule type" value="Genomic_DNA"/>
</dbReference>
<evidence type="ECO:0000256" key="8">
    <source>
        <dbReference type="ARBA" id="ARBA00023065"/>
    </source>
</evidence>
<reference evidence="13 14" key="1">
    <citation type="journal article" date="2018" name="PLoS Pathog.">
        <title>Evolution of structural diversity of trichothecenes, a family of toxins produced by plant pathogenic and entomopathogenic fungi.</title>
        <authorList>
            <person name="Proctor R.H."/>
            <person name="McCormick S.P."/>
            <person name="Kim H.S."/>
            <person name="Cardoza R.E."/>
            <person name="Stanley A.M."/>
            <person name="Lindo L."/>
            <person name="Kelly A."/>
            <person name="Brown D.W."/>
            <person name="Lee T."/>
            <person name="Vaughan M.M."/>
            <person name="Alexander N.J."/>
            <person name="Busman M."/>
            <person name="Gutierrez S."/>
        </authorList>
    </citation>
    <scope>NUCLEOTIDE SEQUENCE [LARGE SCALE GENOMIC DNA]</scope>
    <source>
        <strain evidence="13 14">NRRL 3299</strain>
    </source>
</reference>
<dbReference type="GO" id="GO:0022857">
    <property type="term" value="F:transmembrane transporter activity"/>
    <property type="evidence" value="ECO:0007669"/>
    <property type="project" value="InterPro"/>
</dbReference>
<gene>
    <name evidence="13" type="ORF">FSPOR_1151</name>
</gene>
<dbReference type="FunFam" id="1.20.1250.20:FF:000284">
    <property type="entry name" value="Siderophore iron transporter mirB"/>
    <property type="match status" value="1"/>
</dbReference>
<feature type="transmembrane region" description="Helical" evidence="11">
    <location>
        <begin position="317"/>
        <end position="335"/>
    </location>
</feature>
<accession>A0A395SQ33</accession>
<dbReference type="GO" id="GO:0005886">
    <property type="term" value="C:plasma membrane"/>
    <property type="evidence" value="ECO:0007669"/>
    <property type="project" value="TreeGrafter"/>
</dbReference>
<keyword evidence="6 11" id="KW-1133">Transmembrane helix</keyword>
<protein>
    <submittedName>
        <fullName evidence="13">Siderophore iron transporter mirb</fullName>
    </submittedName>
</protein>
<dbReference type="AlphaFoldDB" id="A0A395SQ33"/>
<evidence type="ECO:0000256" key="5">
    <source>
        <dbReference type="ARBA" id="ARBA00022692"/>
    </source>
</evidence>
<dbReference type="GO" id="GO:0006826">
    <property type="term" value="P:iron ion transport"/>
    <property type="evidence" value="ECO:0007669"/>
    <property type="project" value="UniProtKB-KW"/>
</dbReference>
<evidence type="ECO:0000256" key="11">
    <source>
        <dbReference type="SAM" id="Phobius"/>
    </source>
</evidence>
<proteinExistence type="inferred from homology"/>
<evidence type="ECO:0000256" key="7">
    <source>
        <dbReference type="ARBA" id="ARBA00023004"/>
    </source>
</evidence>
<evidence type="ECO:0000256" key="6">
    <source>
        <dbReference type="ARBA" id="ARBA00022989"/>
    </source>
</evidence>
<dbReference type="Pfam" id="PF07690">
    <property type="entry name" value="MFS_1"/>
    <property type="match status" value="2"/>
</dbReference>
<evidence type="ECO:0000256" key="10">
    <source>
        <dbReference type="ARBA" id="ARBA00023180"/>
    </source>
</evidence>
<dbReference type="PANTHER" id="PTHR23501">
    <property type="entry name" value="MAJOR FACILITATOR SUPERFAMILY"/>
    <property type="match status" value="1"/>
</dbReference>
<feature type="transmembrane region" description="Helical" evidence="11">
    <location>
        <begin position="142"/>
        <end position="163"/>
    </location>
</feature>
<keyword evidence="7" id="KW-0408">Iron</keyword>
<dbReference type="Proteomes" id="UP000266152">
    <property type="component" value="Unassembled WGS sequence"/>
</dbReference>
<feature type="transmembrane region" description="Helical" evidence="11">
    <location>
        <begin position="111"/>
        <end position="130"/>
    </location>
</feature>
<keyword evidence="10" id="KW-0325">Glycoprotein</keyword>
<feature type="transmembrane region" description="Helical" evidence="11">
    <location>
        <begin position="347"/>
        <end position="372"/>
    </location>
</feature>
<keyword evidence="9 11" id="KW-0472">Membrane</keyword>
<dbReference type="InterPro" id="IPR020846">
    <property type="entry name" value="MFS_dom"/>
</dbReference>
<dbReference type="FunFam" id="1.20.1250.20:FF:000302">
    <property type="entry name" value="MFS siderochrome iron transporter MirB"/>
    <property type="match status" value="1"/>
</dbReference>
<dbReference type="PROSITE" id="PS50850">
    <property type="entry name" value="MFS"/>
    <property type="match status" value="1"/>
</dbReference>
<comment type="similarity">
    <text evidence="2">Belongs to the major facilitator superfamily.</text>
</comment>
<feature type="transmembrane region" description="Helical" evidence="11">
    <location>
        <begin position="480"/>
        <end position="507"/>
    </location>
</feature>
<feature type="transmembrane region" description="Helical" evidence="11">
    <location>
        <begin position="561"/>
        <end position="579"/>
    </location>
</feature>
<dbReference type="Gene3D" id="1.20.1250.20">
    <property type="entry name" value="MFS general substrate transporter like domains"/>
    <property type="match status" value="2"/>
</dbReference>
<evidence type="ECO:0000259" key="12">
    <source>
        <dbReference type="PROSITE" id="PS50850"/>
    </source>
</evidence>
<feature type="transmembrane region" description="Helical" evidence="11">
    <location>
        <begin position="231"/>
        <end position="251"/>
    </location>
</feature>
<feature type="domain" description="Major facilitator superfamily (MFS) profile" evidence="12">
    <location>
        <begin position="77"/>
        <end position="582"/>
    </location>
</feature>
<feature type="transmembrane region" description="Helical" evidence="11">
    <location>
        <begin position="419"/>
        <end position="440"/>
    </location>
</feature>